<geneLocation type="plasmid" evidence="2">
    <name>pmppla107</name>
</geneLocation>
<sequence>MNVSAADEQAYLKQQVLSQLSFMRAFDAEIRQSILRLHEPQDGMLMPAQIDQLIKMKGRLTTVLAMTSVQIFGQAKDKTTAPVVEAKLALELGAVSGEMEQILGRIGDLHKVLSEMPLEAIRLRLANKGPQAGVLWLGDHLKVQGYGKGMLYERYLEGVTKLVMFNIYGKSALLDLYPEKRKTIEEIRHDFKHHPLEADTW</sequence>
<accession>A0AAD0PVP9</accession>
<name>A0AAD0PVP9_PSEAV</name>
<evidence type="ECO:0000313" key="1">
    <source>
        <dbReference type="EMBL" id="AXH59594.1"/>
    </source>
</evidence>
<organism evidence="1 2">
    <name type="scientific">Pseudomonas amygdali pv. lachrymans str. M301315</name>
    <dbReference type="NCBI Taxonomy" id="629260"/>
    <lineage>
        <taxon>Bacteria</taxon>
        <taxon>Pseudomonadati</taxon>
        <taxon>Pseudomonadota</taxon>
        <taxon>Gammaproteobacteria</taxon>
        <taxon>Pseudomonadales</taxon>
        <taxon>Pseudomonadaceae</taxon>
        <taxon>Pseudomonas</taxon>
        <taxon>Pseudomonas amygdali</taxon>
    </lineage>
</organism>
<protein>
    <submittedName>
        <fullName evidence="1">Uncharacterized protein</fullName>
    </submittedName>
</protein>
<gene>
    <name evidence="1" type="ORF">PLA107_030690</name>
</gene>
<evidence type="ECO:0000313" key="2">
    <source>
        <dbReference type="Proteomes" id="UP000006426"/>
    </source>
</evidence>
<dbReference type="EMBL" id="CP031226">
    <property type="protein sequence ID" value="AXH59594.1"/>
    <property type="molecule type" value="Genomic_DNA"/>
</dbReference>
<dbReference type="AlphaFoldDB" id="A0AAD0PVP9"/>
<dbReference type="GeneID" id="39474304"/>
<proteinExistence type="predicted"/>
<dbReference type="Proteomes" id="UP000006426">
    <property type="component" value="Plasmid pmppla107"/>
</dbReference>
<keyword evidence="1" id="KW-0614">Plasmid</keyword>
<reference evidence="1 2" key="1">
    <citation type="journal article" date="2011" name="PLoS Pathog.">
        <title>Dynamic evolution of pathogenicity revealed by sequencing and comparative genomics of 19 Pseudomonas syringae isolates.</title>
        <authorList>
            <person name="Baltrus D.A."/>
            <person name="Nishimura M.T."/>
            <person name="Romanchuk A."/>
            <person name="Chang J.H."/>
            <person name="Mukhtar M.S."/>
            <person name="Cherkis K."/>
            <person name="Roach J."/>
            <person name="Grant S.R."/>
            <person name="Jones C.D."/>
            <person name="Dangl J.L."/>
        </authorList>
    </citation>
    <scope>NUCLEOTIDE SEQUENCE [LARGE SCALE GENOMIC DNA]</scope>
    <source>
        <strain evidence="1 2">M301315</strain>
    </source>
</reference>
<dbReference type="RefSeq" id="WP_005742184.1">
    <property type="nucleotide sequence ID" value="NZ_CP031226.1"/>
</dbReference>